<dbReference type="Pfam" id="PF08345">
    <property type="entry name" value="YscJ_FliF_C"/>
    <property type="match status" value="1"/>
</dbReference>
<evidence type="ECO:0000259" key="13">
    <source>
        <dbReference type="Pfam" id="PF08345"/>
    </source>
</evidence>
<dbReference type="NCBIfam" id="TIGR00206">
    <property type="entry name" value="fliF"/>
    <property type="match status" value="1"/>
</dbReference>
<feature type="region of interest" description="Disordered" evidence="10">
    <location>
        <begin position="289"/>
        <end position="351"/>
    </location>
</feature>
<feature type="transmembrane region" description="Helical" evidence="11">
    <location>
        <begin position="438"/>
        <end position="460"/>
    </location>
</feature>
<feature type="compositionally biased region" description="Basic and acidic residues" evidence="10">
    <location>
        <begin position="291"/>
        <end position="303"/>
    </location>
</feature>
<comment type="subcellular location">
    <subcellularLocation>
        <location evidence="1 9">Bacterial flagellum basal body</location>
    </subcellularLocation>
    <subcellularLocation>
        <location evidence="2">Cell membrane</location>
        <topology evidence="2">Multi-pass membrane protein</topology>
    </subcellularLocation>
</comment>
<protein>
    <recommendedName>
        <fullName evidence="9">Flagellar M-ring protein</fullName>
    </recommendedName>
</protein>
<organism evidence="14 15">
    <name type="scientific">Qipengyuania spongiae</name>
    <dbReference type="NCBI Taxonomy" id="2909673"/>
    <lineage>
        <taxon>Bacteria</taxon>
        <taxon>Pseudomonadati</taxon>
        <taxon>Pseudomonadota</taxon>
        <taxon>Alphaproteobacteria</taxon>
        <taxon>Sphingomonadales</taxon>
        <taxon>Erythrobacteraceae</taxon>
        <taxon>Qipengyuania</taxon>
    </lineage>
</organism>
<evidence type="ECO:0000256" key="1">
    <source>
        <dbReference type="ARBA" id="ARBA00004117"/>
    </source>
</evidence>
<dbReference type="Pfam" id="PF01514">
    <property type="entry name" value="YscJ_FliF"/>
    <property type="match status" value="1"/>
</dbReference>
<dbReference type="Gene3D" id="3.30.300.30">
    <property type="match status" value="1"/>
</dbReference>
<evidence type="ECO:0000256" key="5">
    <source>
        <dbReference type="ARBA" id="ARBA00022692"/>
    </source>
</evidence>
<keyword evidence="15" id="KW-1185">Reference proteome</keyword>
<keyword evidence="14" id="KW-0966">Cell projection</keyword>
<sequence>MNSLVPAGNAGSGTLLPLGGEGGSFGERVKGFAAQPSVRKMLPWFAGTAGLGLMALTWAVLSPAPQRVLYSSLDDAERASVVATLDQAGIDYTIDNNSGALTVGEDDVYRARMLVASDGSLGAPESGTDLIENLPMGASRTLEGDRLRAAQERELMLTIMEIDGVEAVRVHIAKAERSVFVREDVDPSASIMVRMARGRQLSDGQVTAIANLVAGSVPGLGIDAVKVVDQHGKLLTEARDPNSGRLDLQAQMEAKLNAQVSQLLSPMFGSDGFTAQVQVDLDMAEVTSARESYDKDGTVRRETTQQSQSTGGAAGGIPGVLANTPPAEGEARQGAPEDAEGAGAAEGVGESSATRVYELGREVSVSNLSPGSIKYLSVAVAIDQAALAKASAADINKVKQLVSAAVGAREDRGDTVTVVMRAFENVEAEEVPFYETSWFGMAVRNGVAILAVLLVLLLAVRPAIKALRRPDQTGALADQGEDVPVIEGGEITGTAVPFDREALDGQIELAQRIARENPDDAVLALRRLLAEDPRSGAVA</sequence>
<dbReference type="InterPro" id="IPR013556">
    <property type="entry name" value="Flag_M-ring_C"/>
</dbReference>
<keyword evidence="4" id="KW-1003">Cell membrane</keyword>
<evidence type="ECO:0000313" key="14">
    <source>
        <dbReference type="EMBL" id="UVI39497.1"/>
    </source>
</evidence>
<proteinExistence type="inferred from homology"/>
<keyword evidence="5 11" id="KW-0812">Transmembrane</keyword>
<reference evidence="14" key="1">
    <citation type="submission" date="2022-02" db="EMBL/GenBank/DDBJ databases">
        <title>Qipengyuania spongiae sp. nov., isolated from marine sponge.</title>
        <authorList>
            <person name="Li Z."/>
            <person name="Zhang M."/>
        </authorList>
    </citation>
    <scope>NUCLEOTIDE SEQUENCE</scope>
    <source>
        <strain evidence="14">PHS-Z21</strain>
    </source>
</reference>
<comment type="similarity">
    <text evidence="3 9">Belongs to the FliF family.</text>
</comment>
<accession>A0ABY5SY78</accession>
<feature type="domain" description="Flagellar M-ring N-terminal" evidence="12">
    <location>
        <begin position="66"/>
        <end position="236"/>
    </location>
</feature>
<evidence type="ECO:0000256" key="10">
    <source>
        <dbReference type="SAM" id="MobiDB-lite"/>
    </source>
</evidence>
<dbReference type="Proteomes" id="UP001065265">
    <property type="component" value="Chromosome"/>
</dbReference>
<keyword evidence="7 11" id="KW-0472">Membrane</keyword>
<dbReference type="EMBL" id="CP092471">
    <property type="protein sequence ID" value="UVI39497.1"/>
    <property type="molecule type" value="Genomic_DNA"/>
</dbReference>
<keyword evidence="6 11" id="KW-1133">Transmembrane helix</keyword>
<name>A0ABY5SY78_9SPHN</name>
<keyword evidence="8 9" id="KW-0975">Bacterial flagellum</keyword>
<evidence type="ECO:0000256" key="7">
    <source>
        <dbReference type="ARBA" id="ARBA00023136"/>
    </source>
</evidence>
<evidence type="ECO:0000256" key="2">
    <source>
        <dbReference type="ARBA" id="ARBA00004651"/>
    </source>
</evidence>
<feature type="domain" description="Flagellar M-ring C-terminal" evidence="13">
    <location>
        <begin position="264"/>
        <end position="423"/>
    </location>
</feature>
<dbReference type="RefSeq" id="WP_265558910.1">
    <property type="nucleotide sequence ID" value="NZ_CP092471.1"/>
</dbReference>
<keyword evidence="14" id="KW-0282">Flagellum</keyword>
<keyword evidence="14" id="KW-0969">Cilium</keyword>
<comment type="function">
    <text evidence="9">The M ring may be actively involved in energy transduction.</text>
</comment>
<dbReference type="PRINTS" id="PR01009">
    <property type="entry name" value="FLGMRINGFLIF"/>
</dbReference>
<evidence type="ECO:0000256" key="9">
    <source>
        <dbReference type="PIRNR" id="PIRNR004862"/>
    </source>
</evidence>
<dbReference type="PANTHER" id="PTHR30046:SF0">
    <property type="entry name" value="FLAGELLAR M-RING PROTEIN"/>
    <property type="match status" value="1"/>
</dbReference>
<dbReference type="PANTHER" id="PTHR30046">
    <property type="entry name" value="FLAGELLAR M-RING PROTEIN"/>
    <property type="match status" value="1"/>
</dbReference>
<dbReference type="InterPro" id="IPR000067">
    <property type="entry name" value="FlgMring_FliF"/>
</dbReference>
<evidence type="ECO:0000256" key="4">
    <source>
        <dbReference type="ARBA" id="ARBA00022475"/>
    </source>
</evidence>
<feature type="compositionally biased region" description="Low complexity" evidence="10">
    <location>
        <begin position="341"/>
        <end position="350"/>
    </location>
</feature>
<dbReference type="InterPro" id="IPR006182">
    <property type="entry name" value="FliF_N_dom"/>
</dbReference>
<dbReference type="PIRSF" id="PIRSF004862">
    <property type="entry name" value="FliF"/>
    <property type="match status" value="1"/>
</dbReference>
<dbReference type="InterPro" id="IPR045851">
    <property type="entry name" value="AMP-bd_C_sf"/>
</dbReference>
<evidence type="ECO:0000256" key="6">
    <source>
        <dbReference type="ARBA" id="ARBA00022989"/>
    </source>
</evidence>
<dbReference type="InterPro" id="IPR043427">
    <property type="entry name" value="YscJ/FliF"/>
</dbReference>
<evidence type="ECO:0000259" key="12">
    <source>
        <dbReference type="Pfam" id="PF01514"/>
    </source>
</evidence>
<gene>
    <name evidence="14" type="primary">fliF</name>
    <name evidence="14" type="ORF">L1F33_00605</name>
</gene>
<evidence type="ECO:0000256" key="3">
    <source>
        <dbReference type="ARBA" id="ARBA00007971"/>
    </source>
</evidence>
<evidence type="ECO:0000256" key="11">
    <source>
        <dbReference type="SAM" id="Phobius"/>
    </source>
</evidence>
<evidence type="ECO:0000313" key="15">
    <source>
        <dbReference type="Proteomes" id="UP001065265"/>
    </source>
</evidence>
<evidence type="ECO:0000256" key="8">
    <source>
        <dbReference type="ARBA" id="ARBA00023143"/>
    </source>
</evidence>